<comment type="caution">
    <text evidence="2">The sequence shown here is derived from an EMBL/GenBank/DDBJ whole genome shotgun (WGS) entry which is preliminary data.</text>
</comment>
<sequence>MKSQEESASSTMENVTDGVCFYAIIGVYYIPAFIYNSFKKGVNFLDQQTLHFSD</sequence>
<dbReference type="Proteomes" id="UP000623842">
    <property type="component" value="Unassembled WGS sequence"/>
</dbReference>
<protein>
    <submittedName>
        <fullName evidence="2">Uncharacterized protein</fullName>
    </submittedName>
</protein>
<reference evidence="2" key="1">
    <citation type="journal article" date="2014" name="Int. J. Syst. Evol. Microbiol.">
        <title>Complete genome sequence of Corynebacterium casei LMG S-19264T (=DSM 44701T), isolated from a smear-ripened cheese.</title>
        <authorList>
            <consortium name="US DOE Joint Genome Institute (JGI-PGF)"/>
            <person name="Walter F."/>
            <person name="Albersmeier A."/>
            <person name="Kalinowski J."/>
            <person name="Ruckert C."/>
        </authorList>
    </citation>
    <scope>NUCLEOTIDE SEQUENCE</scope>
    <source>
        <strain evidence="2">KCTC 42731</strain>
    </source>
</reference>
<dbReference type="EMBL" id="BNCK01000011">
    <property type="protein sequence ID" value="GHG05127.1"/>
    <property type="molecule type" value="Genomic_DNA"/>
</dbReference>
<keyword evidence="3" id="KW-1185">Reference proteome</keyword>
<accession>A0A919BPS5</accession>
<name>A0A919BPS5_9GAMM</name>
<gene>
    <name evidence="2" type="ORF">GCM10017161_38310</name>
</gene>
<evidence type="ECO:0000313" key="2">
    <source>
        <dbReference type="EMBL" id="GHG05127.1"/>
    </source>
</evidence>
<keyword evidence="1" id="KW-1133">Transmembrane helix</keyword>
<keyword evidence="1" id="KW-0812">Transmembrane</keyword>
<organism evidence="2 3">
    <name type="scientific">Thalassotalea marina</name>
    <dbReference type="NCBI Taxonomy" id="1673741"/>
    <lineage>
        <taxon>Bacteria</taxon>
        <taxon>Pseudomonadati</taxon>
        <taxon>Pseudomonadota</taxon>
        <taxon>Gammaproteobacteria</taxon>
        <taxon>Alteromonadales</taxon>
        <taxon>Colwelliaceae</taxon>
        <taxon>Thalassotalea</taxon>
    </lineage>
</organism>
<feature type="transmembrane region" description="Helical" evidence="1">
    <location>
        <begin position="20"/>
        <end position="38"/>
    </location>
</feature>
<reference evidence="2" key="2">
    <citation type="submission" date="2020-09" db="EMBL/GenBank/DDBJ databases">
        <authorList>
            <person name="Sun Q."/>
            <person name="Kim S."/>
        </authorList>
    </citation>
    <scope>NUCLEOTIDE SEQUENCE</scope>
    <source>
        <strain evidence="2">KCTC 42731</strain>
    </source>
</reference>
<dbReference type="AlphaFoldDB" id="A0A919BPS5"/>
<keyword evidence="1" id="KW-0472">Membrane</keyword>
<evidence type="ECO:0000256" key="1">
    <source>
        <dbReference type="SAM" id="Phobius"/>
    </source>
</evidence>
<evidence type="ECO:0000313" key="3">
    <source>
        <dbReference type="Proteomes" id="UP000623842"/>
    </source>
</evidence>
<proteinExistence type="predicted"/>
<dbReference type="RefSeq" id="WP_189774026.1">
    <property type="nucleotide sequence ID" value="NZ_BNCK01000011.1"/>
</dbReference>